<dbReference type="SUPFAM" id="SSF82199">
    <property type="entry name" value="SET domain"/>
    <property type="match status" value="1"/>
</dbReference>
<keyword evidence="3" id="KW-1185">Reference proteome</keyword>
<dbReference type="GO" id="GO:0005634">
    <property type="term" value="C:nucleus"/>
    <property type="evidence" value="ECO:0007669"/>
    <property type="project" value="TreeGrafter"/>
</dbReference>
<reference evidence="3" key="1">
    <citation type="submission" date="2017-01" db="EMBL/GenBank/DDBJ databases">
        <title>Comparative genomics of anhydrobiosis in the tardigrade Hypsibius dujardini.</title>
        <authorList>
            <person name="Yoshida Y."/>
            <person name="Koutsovoulos G."/>
            <person name="Laetsch D."/>
            <person name="Stevens L."/>
            <person name="Kumar S."/>
            <person name="Horikawa D."/>
            <person name="Ishino K."/>
            <person name="Komine S."/>
            <person name="Tomita M."/>
            <person name="Blaxter M."/>
            <person name="Arakawa K."/>
        </authorList>
    </citation>
    <scope>NUCLEOTIDE SEQUENCE [LARGE SCALE GENOMIC DNA]</scope>
    <source>
        <strain evidence="3">Z151</strain>
    </source>
</reference>
<evidence type="ECO:0000313" key="2">
    <source>
        <dbReference type="EMBL" id="OQV21349.1"/>
    </source>
</evidence>
<dbReference type="InterPro" id="IPR046341">
    <property type="entry name" value="SET_dom_sf"/>
</dbReference>
<protein>
    <recommendedName>
        <fullName evidence="1">SET domain-containing protein</fullName>
    </recommendedName>
</protein>
<dbReference type="InterPro" id="IPR050869">
    <property type="entry name" value="H3K4_H4K5_MeTrfase"/>
</dbReference>
<dbReference type="Pfam" id="PF00856">
    <property type="entry name" value="SET"/>
    <property type="match status" value="1"/>
</dbReference>
<gene>
    <name evidence="2" type="ORF">BV898_04558</name>
</gene>
<dbReference type="OrthoDB" id="265717at2759"/>
<accession>A0A1W0X1I5</accession>
<evidence type="ECO:0000259" key="1">
    <source>
        <dbReference type="Pfam" id="PF00856"/>
    </source>
</evidence>
<organism evidence="2 3">
    <name type="scientific">Hypsibius exemplaris</name>
    <name type="common">Freshwater tardigrade</name>
    <dbReference type="NCBI Taxonomy" id="2072580"/>
    <lineage>
        <taxon>Eukaryota</taxon>
        <taxon>Metazoa</taxon>
        <taxon>Ecdysozoa</taxon>
        <taxon>Tardigrada</taxon>
        <taxon>Eutardigrada</taxon>
        <taxon>Parachela</taxon>
        <taxon>Hypsibioidea</taxon>
        <taxon>Hypsibiidae</taxon>
        <taxon>Hypsibius</taxon>
    </lineage>
</organism>
<dbReference type="EMBL" id="MTYJ01000023">
    <property type="protein sequence ID" value="OQV21349.1"/>
    <property type="molecule type" value="Genomic_DNA"/>
</dbReference>
<dbReference type="Gene3D" id="2.170.270.10">
    <property type="entry name" value="SET domain"/>
    <property type="match status" value="1"/>
</dbReference>
<evidence type="ECO:0000313" key="3">
    <source>
        <dbReference type="Proteomes" id="UP000192578"/>
    </source>
</evidence>
<proteinExistence type="predicted"/>
<sequence>MLLTLCGGVGADLYRFLQQSDGFLLVAPFHALHGQPTAPLTYSDSYPTWTLFPPPLDTILGKKFTDLNKAPQKNREEIHYSPLGNSESIADVVRNRNIVNANAFRLDRAPGYEQSSEDGSALFVSASYFNHSCIPNAIWTIYNNVVVFHAFKPVECGKEATVT</sequence>
<dbReference type="Proteomes" id="UP000192578">
    <property type="component" value="Unassembled WGS sequence"/>
</dbReference>
<dbReference type="PANTHER" id="PTHR12197">
    <property type="entry name" value="HISTONE-LYSINE N-METHYLTRANSFERASE SMYD"/>
    <property type="match status" value="1"/>
</dbReference>
<comment type="caution">
    <text evidence="2">The sequence shown here is derived from an EMBL/GenBank/DDBJ whole genome shotgun (WGS) entry which is preliminary data.</text>
</comment>
<dbReference type="AlphaFoldDB" id="A0A1W0X1I5"/>
<dbReference type="PANTHER" id="PTHR12197:SF251">
    <property type="entry name" value="EG:BACR7C10.4 PROTEIN"/>
    <property type="match status" value="1"/>
</dbReference>
<dbReference type="InterPro" id="IPR001214">
    <property type="entry name" value="SET_dom"/>
</dbReference>
<name>A0A1W0X1I5_HYPEX</name>
<feature type="domain" description="SET" evidence="1">
    <location>
        <begin position="110"/>
        <end position="162"/>
    </location>
</feature>